<dbReference type="Pfam" id="PF01764">
    <property type="entry name" value="Lipase_3"/>
    <property type="match status" value="1"/>
</dbReference>
<dbReference type="PANTHER" id="PTHR46640">
    <property type="entry name" value="TRIACYLGLYCEROL LIPASE, PUTATIVE (AFU_ORTHOLOGUE AFUA_6G06510)-RELATED"/>
    <property type="match status" value="1"/>
</dbReference>
<feature type="compositionally biased region" description="Low complexity" evidence="3">
    <location>
        <begin position="30"/>
        <end position="41"/>
    </location>
</feature>
<keyword evidence="2" id="KW-0378">Hydrolase</keyword>
<feature type="chain" id="PRO_5009602613" evidence="4">
    <location>
        <begin position="24"/>
        <end position="436"/>
    </location>
</feature>
<organism evidence="6 7">
    <name type="scientific">Colletotrichum orchidophilum</name>
    <dbReference type="NCBI Taxonomy" id="1209926"/>
    <lineage>
        <taxon>Eukaryota</taxon>
        <taxon>Fungi</taxon>
        <taxon>Dikarya</taxon>
        <taxon>Ascomycota</taxon>
        <taxon>Pezizomycotina</taxon>
        <taxon>Sordariomycetes</taxon>
        <taxon>Hypocreomycetidae</taxon>
        <taxon>Glomerellales</taxon>
        <taxon>Glomerellaceae</taxon>
        <taxon>Colletotrichum</taxon>
    </lineage>
</organism>
<sequence>MLPPTRHLLSFLQVVSLVDLTSATPSGKAQSPPQQQPLSSSNDTKNAAPPPPVSAELFRSLERTSRIVDITYCVGTSGISQPFSCVSRCKEFPSFTLVSTWNTGVLLSDSCGYIAVDHGVRRPGDEDRFNGEVGEEAIIIAFRGTYSISNTIVDLSTIPQEYVPYPSPDDGGEVPKETEHKCKECTVHMGFLTSWRQARRLVIPEVKKLREQYPHYPIHLVGHSLGGAVAMLASLELKVSFGWDNIKVTTFGEPKVGNQGLCDYVDDVFGLKGEKDEHISNRTYRRVTHADDPVPLLPLTEWGYKPHAGEFYIAKAELSPSLEDVIACRSDSDASCITKGDGNFFESRVKGDLIQVVAAKSPTPPEGVVVVDKTISSSRWIKRLPGLPARLKLWQLLFAHRDYFWRLGLCMPGGDPANWGRDKYGGRDGMVLSEEL</sequence>
<keyword evidence="1 4" id="KW-0732">Signal</keyword>
<evidence type="ECO:0000256" key="4">
    <source>
        <dbReference type="SAM" id="SignalP"/>
    </source>
</evidence>
<evidence type="ECO:0000313" key="7">
    <source>
        <dbReference type="Proteomes" id="UP000176998"/>
    </source>
</evidence>
<evidence type="ECO:0000259" key="5">
    <source>
        <dbReference type="Pfam" id="PF01764"/>
    </source>
</evidence>
<evidence type="ECO:0000256" key="3">
    <source>
        <dbReference type="SAM" id="MobiDB-lite"/>
    </source>
</evidence>
<protein>
    <submittedName>
        <fullName evidence="6">Lipase</fullName>
    </submittedName>
</protein>
<evidence type="ECO:0000256" key="2">
    <source>
        <dbReference type="ARBA" id="ARBA00022801"/>
    </source>
</evidence>
<dbReference type="CDD" id="cd00519">
    <property type="entry name" value="Lipase_3"/>
    <property type="match status" value="1"/>
</dbReference>
<comment type="caution">
    <text evidence="6">The sequence shown here is derived from an EMBL/GenBank/DDBJ whole genome shotgun (WGS) entry which is preliminary data.</text>
</comment>
<accession>A0A1G4B8R6</accession>
<feature type="region of interest" description="Disordered" evidence="3">
    <location>
        <begin position="23"/>
        <end position="53"/>
    </location>
</feature>
<dbReference type="InterPro" id="IPR029058">
    <property type="entry name" value="AB_hydrolase_fold"/>
</dbReference>
<keyword evidence="7" id="KW-1185">Reference proteome</keyword>
<dbReference type="AlphaFoldDB" id="A0A1G4B8R6"/>
<dbReference type="STRING" id="1209926.A0A1G4B8R6"/>
<dbReference type="Proteomes" id="UP000176998">
    <property type="component" value="Unassembled WGS sequence"/>
</dbReference>
<dbReference type="GO" id="GO:0006629">
    <property type="term" value="P:lipid metabolic process"/>
    <property type="evidence" value="ECO:0007669"/>
    <property type="project" value="InterPro"/>
</dbReference>
<feature type="signal peptide" evidence="4">
    <location>
        <begin position="1"/>
        <end position="23"/>
    </location>
</feature>
<dbReference type="EMBL" id="MJBS01000053">
    <property type="protein sequence ID" value="OHE97801.1"/>
    <property type="molecule type" value="Genomic_DNA"/>
</dbReference>
<evidence type="ECO:0000313" key="6">
    <source>
        <dbReference type="EMBL" id="OHE97801.1"/>
    </source>
</evidence>
<dbReference type="GeneID" id="34559985"/>
<feature type="domain" description="Fungal lipase-type" evidence="5">
    <location>
        <begin position="139"/>
        <end position="300"/>
    </location>
</feature>
<evidence type="ECO:0000256" key="1">
    <source>
        <dbReference type="ARBA" id="ARBA00022729"/>
    </source>
</evidence>
<dbReference type="PANTHER" id="PTHR46640:SF1">
    <property type="entry name" value="FUNGAL LIPASE-LIKE DOMAIN-CONTAINING PROTEIN-RELATED"/>
    <property type="match status" value="1"/>
</dbReference>
<dbReference type="OrthoDB" id="438440at2759"/>
<gene>
    <name evidence="6" type="ORF">CORC01_06836</name>
</gene>
<dbReference type="Gene3D" id="3.40.50.1820">
    <property type="entry name" value="alpha/beta hydrolase"/>
    <property type="match status" value="1"/>
</dbReference>
<name>A0A1G4B8R6_9PEZI</name>
<dbReference type="GO" id="GO:0016787">
    <property type="term" value="F:hydrolase activity"/>
    <property type="evidence" value="ECO:0007669"/>
    <property type="project" value="UniProtKB-KW"/>
</dbReference>
<dbReference type="SUPFAM" id="SSF53474">
    <property type="entry name" value="alpha/beta-Hydrolases"/>
    <property type="match status" value="1"/>
</dbReference>
<dbReference type="InterPro" id="IPR002921">
    <property type="entry name" value="Fungal_lipase-type"/>
</dbReference>
<dbReference type="InterPro" id="IPR051299">
    <property type="entry name" value="AB_hydrolase_lip/est"/>
</dbReference>
<dbReference type="RefSeq" id="XP_022474954.1">
    <property type="nucleotide sequence ID" value="XM_022618475.1"/>
</dbReference>
<reference evidence="6 7" key="1">
    <citation type="submission" date="2016-09" db="EMBL/GenBank/DDBJ databases">
        <authorList>
            <person name="Capua I."/>
            <person name="De Benedictis P."/>
            <person name="Joannis T."/>
            <person name="Lombin L.H."/>
            <person name="Cattoli G."/>
        </authorList>
    </citation>
    <scope>NUCLEOTIDE SEQUENCE [LARGE SCALE GENOMIC DNA]</scope>
    <source>
        <strain evidence="6 7">IMI 309357</strain>
    </source>
</reference>
<proteinExistence type="predicted"/>